<dbReference type="EMBL" id="JANBOJ010000026">
    <property type="protein sequence ID" value="KAJ1724613.1"/>
    <property type="molecule type" value="Genomic_DNA"/>
</dbReference>
<dbReference type="Proteomes" id="UP001149813">
    <property type="component" value="Unassembled WGS sequence"/>
</dbReference>
<evidence type="ECO:0000313" key="2">
    <source>
        <dbReference type="Proteomes" id="UP001149813"/>
    </source>
</evidence>
<proteinExistence type="predicted"/>
<organism evidence="1 2">
    <name type="scientific">Coemansia erecta</name>
    <dbReference type="NCBI Taxonomy" id="147472"/>
    <lineage>
        <taxon>Eukaryota</taxon>
        <taxon>Fungi</taxon>
        <taxon>Fungi incertae sedis</taxon>
        <taxon>Zoopagomycota</taxon>
        <taxon>Kickxellomycotina</taxon>
        <taxon>Kickxellomycetes</taxon>
        <taxon>Kickxellales</taxon>
        <taxon>Kickxellaceae</taxon>
        <taxon>Coemansia</taxon>
    </lineage>
</organism>
<reference evidence="1" key="1">
    <citation type="submission" date="2022-07" db="EMBL/GenBank/DDBJ databases">
        <title>Phylogenomic reconstructions and comparative analyses of Kickxellomycotina fungi.</title>
        <authorList>
            <person name="Reynolds N.K."/>
            <person name="Stajich J.E."/>
            <person name="Barry K."/>
            <person name="Grigoriev I.V."/>
            <person name="Crous P."/>
            <person name="Smith M.E."/>
        </authorList>
    </citation>
    <scope>NUCLEOTIDE SEQUENCE</scope>
    <source>
        <strain evidence="1">NBRC 32514</strain>
    </source>
</reference>
<dbReference type="OrthoDB" id="5588165at2759"/>
<accession>A0A9W7Y619</accession>
<gene>
    <name evidence="1" type="ORF">LPJ53_001149</name>
</gene>
<keyword evidence="2" id="KW-1185">Reference proteome</keyword>
<evidence type="ECO:0000313" key="1">
    <source>
        <dbReference type="EMBL" id="KAJ1724613.1"/>
    </source>
</evidence>
<comment type="caution">
    <text evidence="1">The sequence shown here is derived from an EMBL/GenBank/DDBJ whole genome shotgun (WGS) entry which is preliminary data.</text>
</comment>
<protein>
    <submittedName>
        <fullName evidence="1">Uncharacterized protein</fullName>
    </submittedName>
</protein>
<name>A0A9W7Y619_9FUNG</name>
<sequence length="399" mass="43188">MPALSTQVAYLLHLADTASSDRIRLWTSESLDELIAWARHADLIMPTLAATDRSAVLRHAADIQPPNAITSPVLDLLAESTIPCLSTLLLRVIANPDTPDHVRIAAIHKAAEDIREQCRLKEENGGLDAGGSGTAAVSLEITDRLAQTLQPLQSARRIAKINSVLASGMQSVRQDTSAECIAETEFLMAPDTPRTISVALALLHAAESAAPAAVEQMAAEIFRQHDQAPEPLHNAALFAALHARSSPALQYAITSSITSRLTTPSLRTAEDAAIRYCTSLNPYLLAKLSSIDDSFADKYLAQLLWMNKCCQLAMLGEYIGMTAPETDSLAASDAVVAGLVDRWQKVSGQLGCRSKVVCAMRKDRARFDALRNCPEAMVDNPAFEAIVEFWNALYDQFLA</sequence>
<dbReference type="AlphaFoldDB" id="A0A9W7Y619"/>